<protein>
    <recommendedName>
        <fullName evidence="3">Lipoprotein</fullName>
    </recommendedName>
</protein>
<name>A0A7L4ZFP8_9FLAO</name>
<dbReference type="PROSITE" id="PS51257">
    <property type="entry name" value="PROKAR_LIPOPROTEIN"/>
    <property type="match status" value="1"/>
</dbReference>
<keyword evidence="2" id="KW-1185">Reference proteome</keyword>
<evidence type="ECO:0000313" key="2">
    <source>
        <dbReference type="Proteomes" id="UP000464657"/>
    </source>
</evidence>
<reference evidence="1 2" key="1">
    <citation type="journal article" date="2013" name="Int. J. Syst. Evol. Microbiol.">
        <title>Kordia antarctica sp. nov., isolated from Antarctic seawater.</title>
        <authorList>
            <person name="Baek K."/>
            <person name="Choi A."/>
            <person name="Kang I."/>
            <person name="Lee K."/>
            <person name="Cho J.C."/>
        </authorList>
    </citation>
    <scope>NUCLEOTIDE SEQUENCE [LARGE SCALE GENOMIC DNA]</scope>
    <source>
        <strain evidence="1 2">IMCC3317</strain>
    </source>
</reference>
<dbReference type="RefSeq" id="WP_160128277.1">
    <property type="nucleotide sequence ID" value="NZ_CP019288.1"/>
</dbReference>
<dbReference type="EMBL" id="CP019288">
    <property type="protein sequence ID" value="QHI35538.1"/>
    <property type="molecule type" value="Genomic_DNA"/>
</dbReference>
<dbReference type="AlphaFoldDB" id="A0A7L4ZFP8"/>
<sequence length="160" mass="18933">MIRVLHISTFMIIGFFLFGCSNQEARLKSIEKELFIKLPVNIEVIQDDDISHNGFESDYTQIVTLKFEKEEFEELIDQIESSPFFNELRRFDGKSKPFPNDKISKEHKIILDSLTAEARSGTWIKDKVNYKYIDFFTWSDFCDAYINTTNRTLKYTHNHL</sequence>
<dbReference type="KEGG" id="kan:IMCC3317_08840"/>
<proteinExistence type="predicted"/>
<dbReference type="OrthoDB" id="1451464at2"/>
<evidence type="ECO:0000313" key="1">
    <source>
        <dbReference type="EMBL" id="QHI35538.1"/>
    </source>
</evidence>
<evidence type="ECO:0008006" key="3">
    <source>
        <dbReference type="Google" id="ProtNLM"/>
    </source>
</evidence>
<dbReference type="Proteomes" id="UP000464657">
    <property type="component" value="Chromosome"/>
</dbReference>
<gene>
    <name evidence="1" type="ORF">IMCC3317_08840</name>
</gene>
<organism evidence="1 2">
    <name type="scientific">Kordia antarctica</name>
    <dbReference type="NCBI Taxonomy" id="1218801"/>
    <lineage>
        <taxon>Bacteria</taxon>
        <taxon>Pseudomonadati</taxon>
        <taxon>Bacteroidota</taxon>
        <taxon>Flavobacteriia</taxon>
        <taxon>Flavobacteriales</taxon>
        <taxon>Flavobacteriaceae</taxon>
        <taxon>Kordia</taxon>
    </lineage>
</organism>
<accession>A0A7L4ZFP8</accession>